<evidence type="ECO:0000313" key="8">
    <source>
        <dbReference type="EMBL" id="RUL77560.1"/>
    </source>
</evidence>
<dbReference type="InterPro" id="IPR004090">
    <property type="entry name" value="Chemotax_Me-accpt_rcpt"/>
</dbReference>
<dbReference type="PANTHER" id="PTHR32089">
    <property type="entry name" value="METHYL-ACCEPTING CHEMOTAXIS PROTEIN MCPB"/>
    <property type="match status" value="1"/>
</dbReference>
<dbReference type="Proteomes" id="UP000274358">
    <property type="component" value="Unassembled WGS sequence"/>
</dbReference>
<reference evidence="8 9" key="1">
    <citation type="submission" date="2018-12" db="EMBL/GenBank/DDBJ databases">
        <title>Dyella dinghuensis sp. nov. DHOA06 and Dyella choica sp. nov. 4M-K27, isolated from forest soil.</title>
        <authorList>
            <person name="Qiu L.-H."/>
            <person name="Gao Z.-H."/>
        </authorList>
    </citation>
    <scope>NUCLEOTIDE SEQUENCE [LARGE SCALE GENOMIC DNA]</scope>
    <source>
        <strain evidence="8 9">4M-K27</strain>
    </source>
</reference>
<keyword evidence="2 4" id="KW-0807">Transducer</keyword>
<dbReference type="CDD" id="cd06225">
    <property type="entry name" value="HAMP"/>
    <property type="match status" value="1"/>
</dbReference>
<dbReference type="InterPro" id="IPR003660">
    <property type="entry name" value="HAMP_dom"/>
</dbReference>
<accession>A0A432M915</accession>
<comment type="similarity">
    <text evidence="3">Belongs to the methyl-accepting chemotaxis (MCP) protein family.</text>
</comment>
<comment type="subcellular location">
    <subcellularLocation>
        <location evidence="1">Membrane</location>
    </subcellularLocation>
</comment>
<dbReference type="InterPro" id="IPR004089">
    <property type="entry name" value="MCPsignal_dom"/>
</dbReference>
<feature type="domain" description="Methyl-accepting transducer" evidence="6">
    <location>
        <begin position="270"/>
        <end position="506"/>
    </location>
</feature>
<dbReference type="Pfam" id="PF00015">
    <property type="entry name" value="MCPsignal"/>
    <property type="match status" value="1"/>
</dbReference>
<keyword evidence="5" id="KW-0472">Membrane</keyword>
<dbReference type="Pfam" id="PF12729">
    <property type="entry name" value="4HB_MCP_1"/>
    <property type="match status" value="1"/>
</dbReference>
<evidence type="ECO:0000256" key="1">
    <source>
        <dbReference type="ARBA" id="ARBA00004370"/>
    </source>
</evidence>
<dbReference type="OrthoDB" id="9765776at2"/>
<evidence type="ECO:0000256" key="2">
    <source>
        <dbReference type="ARBA" id="ARBA00023224"/>
    </source>
</evidence>
<evidence type="ECO:0000259" key="6">
    <source>
        <dbReference type="PROSITE" id="PS50111"/>
    </source>
</evidence>
<keyword evidence="9" id="KW-1185">Reference proteome</keyword>
<dbReference type="AlphaFoldDB" id="A0A432M915"/>
<dbReference type="RefSeq" id="WP_126683955.1">
    <property type="nucleotide sequence ID" value="NZ_RYYV01000004.1"/>
</dbReference>
<evidence type="ECO:0000256" key="4">
    <source>
        <dbReference type="PROSITE-ProRule" id="PRU00284"/>
    </source>
</evidence>
<dbReference type="EMBL" id="RYYV01000004">
    <property type="protein sequence ID" value="RUL77560.1"/>
    <property type="molecule type" value="Genomic_DNA"/>
</dbReference>
<dbReference type="InterPro" id="IPR047347">
    <property type="entry name" value="YvaQ-like_sensor"/>
</dbReference>
<dbReference type="SUPFAM" id="SSF58104">
    <property type="entry name" value="Methyl-accepting chemotaxis protein (MCP) signaling domain"/>
    <property type="match status" value="1"/>
</dbReference>
<feature type="domain" description="HAMP" evidence="7">
    <location>
        <begin position="213"/>
        <end position="265"/>
    </location>
</feature>
<dbReference type="GO" id="GO:0007165">
    <property type="term" value="P:signal transduction"/>
    <property type="evidence" value="ECO:0007669"/>
    <property type="project" value="UniProtKB-KW"/>
</dbReference>
<dbReference type="PROSITE" id="PS50885">
    <property type="entry name" value="HAMP"/>
    <property type="match status" value="1"/>
</dbReference>
<evidence type="ECO:0000256" key="3">
    <source>
        <dbReference type="ARBA" id="ARBA00029447"/>
    </source>
</evidence>
<name>A0A432M915_9GAMM</name>
<dbReference type="Gene3D" id="1.10.287.950">
    <property type="entry name" value="Methyl-accepting chemotaxis protein"/>
    <property type="match status" value="1"/>
</dbReference>
<keyword evidence="5" id="KW-1133">Transmembrane helix</keyword>
<evidence type="ECO:0000313" key="9">
    <source>
        <dbReference type="Proteomes" id="UP000274358"/>
    </source>
</evidence>
<dbReference type="PANTHER" id="PTHR32089:SF120">
    <property type="entry name" value="METHYL-ACCEPTING CHEMOTAXIS PROTEIN TLPQ"/>
    <property type="match status" value="1"/>
</dbReference>
<keyword evidence="5" id="KW-0812">Transmembrane</keyword>
<proteinExistence type="inferred from homology"/>
<feature type="transmembrane region" description="Helical" evidence="5">
    <location>
        <begin position="193"/>
        <end position="212"/>
    </location>
</feature>
<dbReference type="GO" id="GO:0016020">
    <property type="term" value="C:membrane"/>
    <property type="evidence" value="ECO:0007669"/>
    <property type="project" value="UniProtKB-SubCell"/>
</dbReference>
<dbReference type="PROSITE" id="PS50111">
    <property type="entry name" value="CHEMOTAXIS_TRANSDUC_2"/>
    <property type="match status" value="1"/>
</dbReference>
<protein>
    <submittedName>
        <fullName evidence="8">Methyl-accepting chemotaxis protein</fullName>
    </submittedName>
</protein>
<dbReference type="Pfam" id="PF00672">
    <property type="entry name" value="HAMP"/>
    <property type="match status" value="1"/>
</dbReference>
<dbReference type="CDD" id="cd19411">
    <property type="entry name" value="MCP2201-like_sensor"/>
    <property type="match status" value="1"/>
</dbReference>
<dbReference type="InterPro" id="IPR024478">
    <property type="entry name" value="HlyB_4HB_MCP"/>
</dbReference>
<dbReference type="PRINTS" id="PR00260">
    <property type="entry name" value="CHEMTRNSDUCR"/>
</dbReference>
<evidence type="ECO:0000259" key="7">
    <source>
        <dbReference type="PROSITE" id="PS50885"/>
    </source>
</evidence>
<dbReference type="GO" id="GO:0004888">
    <property type="term" value="F:transmembrane signaling receptor activity"/>
    <property type="evidence" value="ECO:0007669"/>
    <property type="project" value="InterPro"/>
</dbReference>
<organism evidence="8 9">
    <name type="scientific">Dyella choica</name>
    <dbReference type="NCBI Taxonomy" id="1927959"/>
    <lineage>
        <taxon>Bacteria</taxon>
        <taxon>Pseudomonadati</taxon>
        <taxon>Pseudomonadota</taxon>
        <taxon>Gammaproteobacteria</taxon>
        <taxon>Lysobacterales</taxon>
        <taxon>Rhodanobacteraceae</taxon>
        <taxon>Dyella</taxon>
    </lineage>
</organism>
<comment type="caution">
    <text evidence="8">The sequence shown here is derived from an EMBL/GenBank/DDBJ whole genome shotgun (WGS) entry which is preliminary data.</text>
</comment>
<dbReference type="Gene3D" id="6.10.340.10">
    <property type="match status" value="1"/>
</dbReference>
<gene>
    <name evidence="8" type="ORF">EKH80_06685</name>
</gene>
<dbReference type="SMART" id="SM00304">
    <property type="entry name" value="HAMP"/>
    <property type="match status" value="1"/>
</dbReference>
<sequence>MKQLDKLKVLHRLVIAFGAALLLTCLVAGSALWRLSSMHAEFEDLSVTKLSNLMTSGDWVIEQLQAARHTHNILILETPGEIQSEIAAVYKSQAKRSQFREQLKARIVTPQGRAALAEVIAADEAYLPLEREYLHLAETGQIQTEKSKLLGEIRPAQLKVIDKLYNLTNVETAVVQNERGLVDQAYDNTRTNIWSLVALSLAISVMLILWITRSINTPLAQLLRSVERIRVGDLSSRVHLKGKDEFGELADGFNRMSEDLSSLVGQVQASGILLNTSATEIASTAKEQQATASEIAATTVEIGATSKEISATSRELVTTLGEVADVAEASAQLAGEGHEGLVQMEETMHNVMDAAKTINGKLAVLSEKASNINQVVTTITKVADQTNLLSLNAAIEAEKAGEYGRGFSVVATEVRRLADQTAVATYDIELMVKEIQSAVSAGVMGMDKFSEEVRRGMHEVQRVSGQLMQIIQQVQALAPRIEAVNEGMQAQSNGAEQITQALTQLSEAAQQTVESLRQSNTAIDGLNQTSHTLRNGISRFKLAVAD</sequence>
<dbReference type="GO" id="GO:0006935">
    <property type="term" value="P:chemotaxis"/>
    <property type="evidence" value="ECO:0007669"/>
    <property type="project" value="InterPro"/>
</dbReference>
<dbReference type="SMART" id="SM00283">
    <property type="entry name" value="MA"/>
    <property type="match status" value="1"/>
</dbReference>
<evidence type="ECO:0000256" key="5">
    <source>
        <dbReference type="SAM" id="Phobius"/>
    </source>
</evidence>